<dbReference type="HOGENOM" id="CLU_039613_16_2_4"/>
<dbReference type="GO" id="GO:0043565">
    <property type="term" value="F:sequence-specific DNA binding"/>
    <property type="evidence" value="ECO:0007669"/>
    <property type="project" value="TreeGrafter"/>
</dbReference>
<dbReference type="InterPro" id="IPR005119">
    <property type="entry name" value="LysR_subst-bd"/>
</dbReference>
<dbReference type="SUPFAM" id="SSF46785">
    <property type="entry name" value="Winged helix' DNA-binding domain"/>
    <property type="match status" value="1"/>
</dbReference>
<evidence type="ECO:0000256" key="4">
    <source>
        <dbReference type="ARBA" id="ARBA00023163"/>
    </source>
</evidence>
<dbReference type="PANTHER" id="PTHR30537">
    <property type="entry name" value="HTH-TYPE TRANSCRIPTIONAL REGULATOR"/>
    <property type="match status" value="1"/>
</dbReference>
<evidence type="ECO:0000256" key="2">
    <source>
        <dbReference type="ARBA" id="ARBA00023015"/>
    </source>
</evidence>
<feature type="domain" description="HTH lysR-type" evidence="5">
    <location>
        <begin position="11"/>
        <end position="68"/>
    </location>
</feature>
<dbReference type="InterPro" id="IPR036388">
    <property type="entry name" value="WH-like_DNA-bd_sf"/>
</dbReference>
<dbReference type="Gene3D" id="3.40.190.290">
    <property type="match status" value="1"/>
</dbReference>
<accession>G0ERV3</accession>
<dbReference type="CDD" id="cd08422">
    <property type="entry name" value="PBP2_CrgA_like"/>
    <property type="match status" value="1"/>
</dbReference>
<evidence type="ECO:0000313" key="7">
    <source>
        <dbReference type="Proteomes" id="UP000006798"/>
    </source>
</evidence>
<dbReference type="KEGG" id="cnc:CNE_1c00110"/>
<dbReference type="InterPro" id="IPR000847">
    <property type="entry name" value="LysR_HTH_N"/>
</dbReference>
<dbReference type="PROSITE" id="PS50931">
    <property type="entry name" value="HTH_LYSR"/>
    <property type="match status" value="1"/>
</dbReference>
<comment type="similarity">
    <text evidence="1">Belongs to the LysR transcriptional regulatory family.</text>
</comment>
<dbReference type="Pfam" id="PF03466">
    <property type="entry name" value="LysR_substrate"/>
    <property type="match status" value="1"/>
</dbReference>
<sequence length="325" mass="35053">MPPARTDATMPDLKLIEAFVFAMRYGSLSAAEAQSGVPKATLSRLIARLEESLGAELLLRSARGTVPTEAGQQFYVRAQRMLDAVSAEYEAAAAAVQNLSSDISGELCIATPSYLSSSFVTYVVSRYMQLHPNIVCRLTLVSDPVTDISRDIDCYVTSRPPLGPHLASRQLGTLRLRLFASAGYLARYGAPAAPADLARHKALILRRHAPTIALQLSRDGVTESCLVPVASSTNDYWILKSMAIDGYGIAVLPDFFAQPEVDGGMLQVVLPEWEAPALPVHCTYHAQRQIGRKLGALLDLMADAFTRIHALHVYIAGGAATSRTG</sequence>
<dbReference type="InterPro" id="IPR036390">
    <property type="entry name" value="WH_DNA-bd_sf"/>
</dbReference>
<keyword evidence="2" id="KW-0805">Transcription regulation</keyword>
<keyword evidence="3" id="KW-0238">DNA-binding</keyword>
<dbReference type="SUPFAM" id="SSF53850">
    <property type="entry name" value="Periplasmic binding protein-like II"/>
    <property type="match status" value="1"/>
</dbReference>
<reference evidence="6 7" key="1">
    <citation type="journal article" date="2011" name="J. Bacteriol.">
        <title>Complete genome sequence of the type strain Cupriavidus necator N-1.</title>
        <authorList>
            <person name="Poehlein A."/>
            <person name="Kusian B."/>
            <person name="Friedrich B."/>
            <person name="Daniel R."/>
            <person name="Bowien B."/>
        </authorList>
    </citation>
    <scope>NUCLEOTIDE SEQUENCE [LARGE SCALE GENOMIC DNA]</scope>
    <source>
        <strain evidence="7">ATCC 43291 / DSM 13513 / CCUG 52238 / LMG 8453 / N-1</strain>
    </source>
</reference>
<dbReference type="GO" id="GO:0006351">
    <property type="term" value="P:DNA-templated transcription"/>
    <property type="evidence" value="ECO:0007669"/>
    <property type="project" value="TreeGrafter"/>
</dbReference>
<dbReference type="PANTHER" id="PTHR30537:SF5">
    <property type="entry name" value="HTH-TYPE TRANSCRIPTIONAL ACTIVATOR TTDR-RELATED"/>
    <property type="match status" value="1"/>
</dbReference>
<keyword evidence="4" id="KW-0804">Transcription</keyword>
<evidence type="ECO:0000256" key="1">
    <source>
        <dbReference type="ARBA" id="ARBA00009437"/>
    </source>
</evidence>
<protein>
    <submittedName>
        <fullName evidence="6">Transcriptional regulator LysR family</fullName>
    </submittedName>
</protein>
<dbReference type="Gene3D" id="1.10.10.10">
    <property type="entry name" value="Winged helix-like DNA-binding domain superfamily/Winged helix DNA-binding domain"/>
    <property type="match status" value="1"/>
</dbReference>
<name>G0ERV3_CUPNN</name>
<evidence type="ECO:0000259" key="5">
    <source>
        <dbReference type="PROSITE" id="PS50931"/>
    </source>
</evidence>
<dbReference type="AlphaFoldDB" id="G0ERV3"/>
<evidence type="ECO:0000313" key="6">
    <source>
        <dbReference type="EMBL" id="AEI75381.1"/>
    </source>
</evidence>
<gene>
    <name evidence="6" type="ordered locus">CNE_1c00110</name>
</gene>
<proteinExistence type="inferred from homology"/>
<dbReference type="InterPro" id="IPR058163">
    <property type="entry name" value="LysR-type_TF_proteobact-type"/>
</dbReference>
<dbReference type="GO" id="GO:0003700">
    <property type="term" value="F:DNA-binding transcription factor activity"/>
    <property type="evidence" value="ECO:0007669"/>
    <property type="project" value="InterPro"/>
</dbReference>
<dbReference type="EMBL" id="CP002877">
    <property type="protein sequence ID" value="AEI75381.1"/>
    <property type="molecule type" value="Genomic_DNA"/>
</dbReference>
<dbReference type="Pfam" id="PF00126">
    <property type="entry name" value="HTH_1"/>
    <property type="match status" value="1"/>
</dbReference>
<evidence type="ECO:0000256" key="3">
    <source>
        <dbReference type="ARBA" id="ARBA00023125"/>
    </source>
</evidence>
<dbReference type="Proteomes" id="UP000006798">
    <property type="component" value="Chromosome 1"/>
</dbReference>
<organism evidence="6 7">
    <name type="scientific">Cupriavidus necator (strain ATCC 43291 / DSM 13513 / CCUG 52238 / LMG 8453 / N-1)</name>
    <name type="common">Ralstonia eutropha</name>
    <dbReference type="NCBI Taxonomy" id="1042878"/>
    <lineage>
        <taxon>Bacteria</taxon>
        <taxon>Pseudomonadati</taxon>
        <taxon>Pseudomonadota</taxon>
        <taxon>Betaproteobacteria</taxon>
        <taxon>Burkholderiales</taxon>
        <taxon>Burkholderiaceae</taxon>
        <taxon>Cupriavidus</taxon>
    </lineage>
</organism>